<feature type="transmembrane region" description="Helical" evidence="2">
    <location>
        <begin position="403"/>
        <end position="422"/>
    </location>
</feature>
<evidence type="ECO:0000313" key="4">
    <source>
        <dbReference type="Proteomes" id="UP000315700"/>
    </source>
</evidence>
<dbReference type="KEGG" id="ccos:Pan44_14500"/>
<feature type="transmembrane region" description="Helical" evidence="2">
    <location>
        <begin position="244"/>
        <end position="275"/>
    </location>
</feature>
<organism evidence="3 4">
    <name type="scientific">Caulifigura coniformis</name>
    <dbReference type="NCBI Taxonomy" id="2527983"/>
    <lineage>
        <taxon>Bacteria</taxon>
        <taxon>Pseudomonadati</taxon>
        <taxon>Planctomycetota</taxon>
        <taxon>Planctomycetia</taxon>
        <taxon>Planctomycetales</taxon>
        <taxon>Planctomycetaceae</taxon>
        <taxon>Caulifigura</taxon>
    </lineage>
</organism>
<feature type="transmembrane region" description="Helical" evidence="2">
    <location>
        <begin position="116"/>
        <end position="141"/>
    </location>
</feature>
<sequence>MTTPVSSDVATLGPAAPKPGKASHSSADGPFVTSTQVHHQSLWLWVLCLTGVDYFSTLGYQPTIAFEHTGALTPLATGLLVLVTLLGALPIYSYVAKKSFDGQGSIAMLERLMSGWGGKMVVLALLGFAATDFVITMTLSAADAAVHLVENPMWEHMPQALHSPVLVTNLLLGALGAVFLKGFREVIGLAVVLVAIYLVLNAIVIGSGLWYLGAHPEHLQDWWTRLTTGDWHINHELPVSGHSWVSIALLCVLFFPKLALGLSGFETGVAVMPLIKGDPTDTPANPVGRIRNARKLLATAAIIMSVLLMGSAFVTSTLIPPTDMHAAVGGVGGKAYERALAYLAHGQSPHVINPLFGELFGTIYDISTVSILWFAGASAMSGLLNLVPRYLPRYGMAPRWAEASVPLVILLTLINWLVTWLFEASVKAQGGAYATGVMVLMTSAAVAVIIDKWNQRSGHWLVRMPWHFVLIAILFLYTTTMIVRHVEVIPHSNPVDYFPRGITIAAFFIGIIITLSIISRTIRSTELRFAGFDFANPESRFLWDSMKHIEFPVLVPHRPGGHGLLEKEATIRWRHRLPPETPIVFIEAELGDASDFLQKPVMEIVEQDGRFILRVKHCASVSHVIAVIALELSKVGNPPEVHFGWSDESPLRTNLDFLLFGQGNVPWMVRELVKDGQPDPDRQPRVVIG</sequence>
<accession>A0A517SBD0</accession>
<feature type="region of interest" description="Disordered" evidence="1">
    <location>
        <begin position="1"/>
        <end position="27"/>
    </location>
</feature>
<feature type="transmembrane region" description="Helical" evidence="2">
    <location>
        <begin position="161"/>
        <end position="180"/>
    </location>
</feature>
<feature type="transmembrane region" description="Helical" evidence="2">
    <location>
        <begin position="497"/>
        <end position="518"/>
    </location>
</feature>
<gene>
    <name evidence="3" type="ORF">Pan44_14500</name>
</gene>
<reference evidence="3 4" key="1">
    <citation type="submission" date="2019-02" db="EMBL/GenBank/DDBJ databases">
        <title>Deep-cultivation of Planctomycetes and their phenomic and genomic characterization uncovers novel biology.</title>
        <authorList>
            <person name="Wiegand S."/>
            <person name="Jogler M."/>
            <person name="Boedeker C."/>
            <person name="Pinto D."/>
            <person name="Vollmers J."/>
            <person name="Rivas-Marin E."/>
            <person name="Kohn T."/>
            <person name="Peeters S.H."/>
            <person name="Heuer A."/>
            <person name="Rast P."/>
            <person name="Oberbeckmann S."/>
            <person name="Bunk B."/>
            <person name="Jeske O."/>
            <person name="Meyerdierks A."/>
            <person name="Storesund J.E."/>
            <person name="Kallscheuer N."/>
            <person name="Luecker S."/>
            <person name="Lage O.M."/>
            <person name="Pohl T."/>
            <person name="Merkel B.J."/>
            <person name="Hornburger P."/>
            <person name="Mueller R.-W."/>
            <person name="Bruemmer F."/>
            <person name="Labrenz M."/>
            <person name="Spormann A.M."/>
            <person name="Op den Camp H."/>
            <person name="Overmann J."/>
            <person name="Amann R."/>
            <person name="Jetten M.S.M."/>
            <person name="Mascher T."/>
            <person name="Medema M.H."/>
            <person name="Devos D.P."/>
            <person name="Kaster A.-K."/>
            <person name="Ovreas L."/>
            <person name="Rohde M."/>
            <person name="Galperin M.Y."/>
            <person name="Jogler C."/>
        </authorList>
    </citation>
    <scope>NUCLEOTIDE SEQUENCE [LARGE SCALE GENOMIC DNA]</scope>
    <source>
        <strain evidence="3 4">Pan44</strain>
    </source>
</reference>
<keyword evidence="2" id="KW-0812">Transmembrane</keyword>
<proteinExistence type="predicted"/>
<keyword evidence="2" id="KW-0472">Membrane</keyword>
<evidence type="ECO:0008006" key="5">
    <source>
        <dbReference type="Google" id="ProtNLM"/>
    </source>
</evidence>
<protein>
    <recommendedName>
        <fullName evidence="5">Amino acid transporter</fullName>
    </recommendedName>
</protein>
<keyword evidence="4" id="KW-1185">Reference proteome</keyword>
<feature type="transmembrane region" description="Helical" evidence="2">
    <location>
        <begin position="42"/>
        <end position="60"/>
    </location>
</feature>
<dbReference type="RefSeq" id="WP_231754244.1">
    <property type="nucleotide sequence ID" value="NZ_CP036271.1"/>
</dbReference>
<feature type="transmembrane region" description="Helical" evidence="2">
    <location>
        <begin position="187"/>
        <end position="212"/>
    </location>
</feature>
<evidence type="ECO:0000256" key="1">
    <source>
        <dbReference type="SAM" id="MobiDB-lite"/>
    </source>
</evidence>
<dbReference type="AlphaFoldDB" id="A0A517SBD0"/>
<evidence type="ECO:0000256" key="2">
    <source>
        <dbReference type="SAM" id="Phobius"/>
    </source>
</evidence>
<name>A0A517SBD0_9PLAN</name>
<keyword evidence="2" id="KW-1133">Transmembrane helix</keyword>
<dbReference type="InParanoid" id="A0A517SBD0"/>
<feature type="transmembrane region" description="Helical" evidence="2">
    <location>
        <begin position="460"/>
        <end position="477"/>
    </location>
</feature>
<feature type="transmembrane region" description="Helical" evidence="2">
    <location>
        <begin position="296"/>
        <end position="319"/>
    </location>
</feature>
<feature type="transmembrane region" description="Helical" evidence="2">
    <location>
        <begin position="72"/>
        <end position="95"/>
    </location>
</feature>
<evidence type="ECO:0000313" key="3">
    <source>
        <dbReference type="EMBL" id="QDT53433.1"/>
    </source>
</evidence>
<feature type="transmembrane region" description="Helical" evidence="2">
    <location>
        <begin position="428"/>
        <end position="448"/>
    </location>
</feature>
<dbReference type="Proteomes" id="UP000315700">
    <property type="component" value="Chromosome"/>
</dbReference>
<dbReference type="EMBL" id="CP036271">
    <property type="protein sequence ID" value="QDT53433.1"/>
    <property type="molecule type" value="Genomic_DNA"/>
</dbReference>
<feature type="transmembrane region" description="Helical" evidence="2">
    <location>
        <begin position="371"/>
        <end position="391"/>
    </location>
</feature>